<dbReference type="InterPro" id="IPR005786">
    <property type="entry name" value="B_amino_transII"/>
</dbReference>
<evidence type="ECO:0000256" key="13">
    <source>
        <dbReference type="RuleBase" id="RU371123"/>
    </source>
</evidence>
<proteinExistence type="inferred from homology"/>
<comment type="cofactor">
    <cofactor evidence="1">
        <name>pyridoxal 5'-phosphate</name>
        <dbReference type="ChEBI" id="CHEBI:597326"/>
    </cofactor>
</comment>
<evidence type="ECO:0000256" key="4">
    <source>
        <dbReference type="ARBA" id="ARBA00022576"/>
    </source>
</evidence>
<dbReference type="HOGENOM" id="CLU_565219_0_0_1"/>
<dbReference type="EMBL" id="JPOX01000004">
    <property type="protein sequence ID" value="KFX51567.1"/>
    <property type="molecule type" value="Genomic_DNA"/>
</dbReference>
<evidence type="ECO:0000313" key="16">
    <source>
        <dbReference type="EMBL" id="KFX51567.1"/>
    </source>
</evidence>
<reference evidence="16" key="2">
    <citation type="journal article" date="2014" name="PLoS Genet.">
        <title>Signature gene expression reveals novel clues to the molecular mechanisms of dimorphic transition in Penicillium marneffei.</title>
        <authorList>
            <person name="Yang E."/>
            <person name="Wang G."/>
            <person name="Cai J."/>
            <person name="Woo P.C."/>
            <person name="Lau S.K."/>
            <person name="Yuen K.-Y."/>
            <person name="Chow W.-N."/>
            <person name="Lin X."/>
        </authorList>
    </citation>
    <scope>NUCLEOTIDE SEQUENCE</scope>
    <source>
        <strain evidence="16">PM1</strain>
    </source>
</reference>
<dbReference type="InterPro" id="IPR043132">
    <property type="entry name" value="BCAT-like_C"/>
</dbReference>
<keyword evidence="12" id="KW-0100">Branched-chain amino acid biosynthesis</keyword>
<evidence type="ECO:0000256" key="7">
    <source>
        <dbReference type="ARBA" id="ARBA00022679"/>
    </source>
</evidence>
<dbReference type="InterPro" id="IPR036038">
    <property type="entry name" value="Aminotransferase-like"/>
</dbReference>
<keyword evidence="9" id="KW-0663">Pyridoxal phosphate</keyword>
<dbReference type="SUPFAM" id="SSF69000">
    <property type="entry name" value="FAD-dependent thiol oxidase"/>
    <property type="match status" value="1"/>
</dbReference>
<dbReference type="Pfam" id="PF04777">
    <property type="entry name" value="Evr1_Alr"/>
    <property type="match status" value="1"/>
</dbReference>
<feature type="domain" description="ERV/ALR sulfhydryl oxidase" evidence="15">
    <location>
        <begin position="338"/>
        <end position="442"/>
    </location>
</feature>
<evidence type="ECO:0000256" key="5">
    <source>
        <dbReference type="ARBA" id="ARBA00022605"/>
    </source>
</evidence>
<dbReference type="InterPro" id="IPR017905">
    <property type="entry name" value="ERV/ALR_sulphydryl_oxidase"/>
</dbReference>
<keyword evidence="11" id="KW-1015">Disulfide bond</keyword>
<comment type="cofactor">
    <cofactor evidence="2 13">
        <name>FAD</name>
        <dbReference type="ChEBI" id="CHEBI:57692"/>
    </cofactor>
</comment>
<dbReference type="GO" id="GO:0005739">
    <property type="term" value="C:mitochondrion"/>
    <property type="evidence" value="ECO:0007669"/>
    <property type="project" value="TreeGrafter"/>
</dbReference>
<evidence type="ECO:0000256" key="2">
    <source>
        <dbReference type="ARBA" id="ARBA00001974"/>
    </source>
</evidence>
<dbReference type="GO" id="GO:0009098">
    <property type="term" value="P:L-leucine biosynthetic process"/>
    <property type="evidence" value="ECO:0007669"/>
    <property type="project" value="TreeGrafter"/>
</dbReference>
<dbReference type="PANTHER" id="PTHR11825:SF44">
    <property type="entry name" value="BRANCHED-CHAIN-AMINO-ACID AMINOTRANSFERASE"/>
    <property type="match status" value="1"/>
</dbReference>
<dbReference type="PANTHER" id="PTHR11825">
    <property type="entry name" value="SUBGROUP IIII AMINOTRANSFERASE"/>
    <property type="match status" value="1"/>
</dbReference>
<keyword evidence="4 16" id="KW-0032">Aminotransferase</keyword>
<dbReference type="InterPro" id="IPR001544">
    <property type="entry name" value="Aminotrans_IV"/>
</dbReference>
<evidence type="ECO:0000256" key="3">
    <source>
        <dbReference type="ARBA" id="ARBA00009320"/>
    </source>
</evidence>
<evidence type="ECO:0000256" key="8">
    <source>
        <dbReference type="ARBA" id="ARBA00022827"/>
    </source>
</evidence>
<dbReference type="InterPro" id="IPR043131">
    <property type="entry name" value="BCAT-like_N"/>
</dbReference>
<protein>
    <recommendedName>
        <fullName evidence="13">Sulfhydryl oxidase</fullName>
        <ecNumber evidence="13">1.8.3.2</ecNumber>
    </recommendedName>
</protein>
<accession>A0A093VGB4</accession>
<dbReference type="InterPro" id="IPR036774">
    <property type="entry name" value="ERV/ALR_sulphydryl_oxid_sf"/>
</dbReference>
<keyword evidence="7 16" id="KW-0808">Transferase</keyword>
<evidence type="ECO:0000256" key="10">
    <source>
        <dbReference type="ARBA" id="ARBA00023002"/>
    </source>
</evidence>
<dbReference type="SUPFAM" id="SSF56752">
    <property type="entry name" value="D-aminoacid aminotransferase-like PLP-dependent enzymes"/>
    <property type="match status" value="1"/>
</dbReference>
<dbReference type="PROSITE" id="PS51324">
    <property type="entry name" value="ERV_ALR"/>
    <property type="match status" value="1"/>
</dbReference>
<keyword evidence="10 13" id="KW-0560">Oxidoreductase</keyword>
<dbReference type="GO" id="GO:0016972">
    <property type="term" value="F:thiol oxidase activity"/>
    <property type="evidence" value="ECO:0007669"/>
    <property type="project" value="UniProtKB-EC"/>
</dbReference>
<name>A0A093VGB4_TALMA</name>
<evidence type="ECO:0000256" key="12">
    <source>
        <dbReference type="ARBA" id="ARBA00023304"/>
    </source>
</evidence>
<dbReference type="Gene3D" id="3.30.470.10">
    <property type="match status" value="1"/>
</dbReference>
<dbReference type="GO" id="GO:0004084">
    <property type="term" value="F:branched-chain-amino-acid transaminase activity"/>
    <property type="evidence" value="ECO:0007669"/>
    <property type="project" value="InterPro"/>
</dbReference>
<reference key="1">
    <citation type="journal article" date="2014" name="PLoS Genet.">
        <title>Signature Gene Expression Reveals Novel Clues to the Molecular Mechanisms of Dimorphic Transition in Penicillium marneffei.</title>
        <authorList>
            <person name="Yang E."/>
            <person name="Wang G."/>
            <person name="Cai J."/>
            <person name="Woo P.C."/>
            <person name="Lau S.K."/>
            <person name="Yuen K.-Y."/>
            <person name="Chow W.-N."/>
            <person name="Lin X."/>
        </authorList>
    </citation>
    <scope>NUCLEOTIDE SEQUENCE [LARGE SCALE GENOMIC DNA]</scope>
    <source>
        <strain>PM1</strain>
    </source>
</reference>
<gene>
    <name evidence="16" type="ORF">GQ26_0040150</name>
</gene>
<comment type="catalytic activity">
    <reaction evidence="13">
        <text>2 R'C(R)SH + O2 = R'C(R)S-S(R)CR' + H2O2</text>
        <dbReference type="Rhea" id="RHEA:17357"/>
        <dbReference type="ChEBI" id="CHEBI:15379"/>
        <dbReference type="ChEBI" id="CHEBI:16240"/>
        <dbReference type="ChEBI" id="CHEBI:16520"/>
        <dbReference type="ChEBI" id="CHEBI:17412"/>
        <dbReference type="EC" id="1.8.3.2"/>
    </reaction>
</comment>
<dbReference type="FunFam" id="3.30.470.10:FF:000005">
    <property type="entry name" value="Branched-chain-amino-acid aminotransferase"/>
    <property type="match status" value="1"/>
</dbReference>
<evidence type="ECO:0000256" key="9">
    <source>
        <dbReference type="ARBA" id="ARBA00022898"/>
    </source>
</evidence>
<dbReference type="Gene3D" id="3.20.10.10">
    <property type="entry name" value="D-amino Acid Aminotransferase, subunit A, domain 2"/>
    <property type="match status" value="1"/>
</dbReference>
<dbReference type="AlphaFoldDB" id="A0A093VGB4"/>
<sequence length="483" mass="53405">MAGFLFHGPDATKLTIHQTESPKDLLPPDQLKFGRSFTDHILSATWSATQGWGAPSIEPYKNLSLDPAAAVFHYAFCCFEGMKAYKDSKGNVRLFRPEKNIRRLNTSAARIALPTFDEEAVLKLLAEYTKTESRWIPEGRGFALYLRPTLIGTEPDLSVSRPISALLYIIASPVGNYFGSSGMKAISLEACSSPVRAWPGGVGDKKVGGNYAPTIVAQESAGLRGFQQILWLLGDPEVPEQEYITEVGIGHCASRWHLLPGITRDSIIDLAQERLVPQGWQVSERRVYMTELKEASKQDGEEVGEITITMKNWIEDIQYGEVEHPWSTFALLFIIYFIFLQPRGPDSPATRAPGHLTDTKNTIPSALALDDEVLKGAVVMPKLANETANGECASHFQGHLQKYPPQVSSRDAAAGWGCFIHNEVNHMLKKPEYDCNKLDEYDCGCGEEEDGPEKELAKLAKNDAQESDQGHIVNTAVEITKEP</sequence>
<keyword evidence="5" id="KW-0028">Amino-acid biosynthesis</keyword>
<evidence type="ECO:0000256" key="1">
    <source>
        <dbReference type="ARBA" id="ARBA00001933"/>
    </source>
</evidence>
<evidence type="ECO:0000256" key="11">
    <source>
        <dbReference type="ARBA" id="ARBA00023157"/>
    </source>
</evidence>
<feature type="region of interest" description="Disordered" evidence="14">
    <location>
        <begin position="461"/>
        <end position="483"/>
    </location>
</feature>
<dbReference type="EC" id="1.8.3.2" evidence="13"/>
<evidence type="ECO:0000256" key="14">
    <source>
        <dbReference type="SAM" id="MobiDB-lite"/>
    </source>
</evidence>
<dbReference type="Gene3D" id="1.20.120.310">
    <property type="entry name" value="ERV/ALR sulfhydryl oxidase domain"/>
    <property type="match status" value="1"/>
</dbReference>
<comment type="caution">
    <text evidence="16">The sequence shown here is derived from an EMBL/GenBank/DDBJ whole genome shotgun (WGS) entry which is preliminary data.</text>
</comment>
<comment type="similarity">
    <text evidence="3">Belongs to the class-IV pyridoxal-phosphate-dependent aminotransferase family.</text>
</comment>
<organism evidence="16">
    <name type="scientific">Talaromyces marneffei PM1</name>
    <dbReference type="NCBI Taxonomy" id="1077442"/>
    <lineage>
        <taxon>Eukaryota</taxon>
        <taxon>Fungi</taxon>
        <taxon>Dikarya</taxon>
        <taxon>Ascomycota</taxon>
        <taxon>Pezizomycotina</taxon>
        <taxon>Eurotiomycetes</taxon>
        <taxon>Eurotiomycetidae</taxon>
        <taxon>Eurotiales</taxon>
        <taxon>Trichocomaceae</taxon>
        <taxon>Talaromyces</taxon>
        <taxon>Talaromyces sect. Talaromyces</taxon>
    </lineage>
</organism>
<keyword evidence="8 13" id="KW-0274">FAD</keyword>
<dbReference type="GO" id="GO:0009099">
    <property type="term" value="P:L-valine biosynthetic process"/>
    <property type="evidence" value="ECO:0007669"/>
    <property type="project" value="TreeGrafter"/>
</dbReference>
<evidence type="ECO:0000259" key="15">
    <source>
        <dbReference type="PROSITE" id="PS51324"/>
    </source>
</evidence>
<keyword evidence="6 13" id="KW-0285">Flavoprotein</keyword>
<dbReference type="Pfam" id="PF01063">
    <property type="entry name" value="Aminotran_4"/>
    <property type="match status" value="1"/>
</dbReference>
<evidence type="ECO:0000256" key="6">
    <source>
        <dbReference type="ARBA" id="ARBA00022630"/>
    </source>
</evidence>